<accession>A0AAV3A9Q3</accession>
<sequence length="85" mass="9986">MTFSTKVFQSLMERSCIHCFSKLIFMQFSSLPTKFKEKKIMANKVIFVKEGNCKFVLCWYITNPAISIIISLWKCDFLFRNGSLK</sequence>
<evidence type="ECO:0000313" key="1">
    <source>
        <dbReference type="EMBL" id="DBA26081.1"/>
    </source>
</evidence>
<gene>
    <name evidence="1" type="ORF">GDO54_010381</name>
</gene>
<organism evidence="1 2">
    <name type="scientific">Pyxicephalus adspersus</name>
    <name type="common">African bullfrog</name>
    <dbReference type="NCBI Taxonomy" id="30357"/>
    <lineage>
        <taxon>Eukaryota</taxon>
        <taxon>Metazoa</taxon>
        <taxon>Chordata</taxon>
        <taxon>Craniata</taxon>
        <taxon>Vertebrata</taxon>
        <taxon>Euteleostomi</taxon>
        <taxon>Amphibia</taxon>
        <taxon>Batrachia</taxon>
        <taxon>Anura</taxon>
        <taxon>Neobatrachia</taxon>
        <taxon>Ranoidea</taxon>
        <taxon>Pyxicephalidae</taxon>
        <taxon>Pyxicephalinae</taxon>
        <taxon>Pyxicephalus</taxon>
    </lineage>
</organism>
<dbReference type="EMBL" id="DYDO01000004">
    <property type="protein sequence ID" value="DBA26081.1"/>
    <property type="molecule type" value="Genomic_DNA"/>
</dbReference>
<dbReference type="Proteomes" id="UP001181693">
    <property type="component" value="Unassembled WGS sequence"/>
</dbReference>
<name>A0AAV3A9Q3_PYXAD</name>
<evidence type="ECO:0000313" key="2">
    <source>
        <dbReference type="Proteomes" id="UP001181693"/>
    </source>
</evidence>
<protein>
    <submittedName>
        <fullName evidence="1">Uncharacterized protein</fullName>
    </submittedName>
</protein>
<proteinExistence type="predicted"/>
<comment type="caution">
    <text evidence="1">The sequence shown here is derived from an EMBL/GenBank/DDBJ whole genome shotgun (WGS) entry which is preliminary data.</text>
</comment>
<dbReference type="AlphaFoldDB" id="A0AAV3A9Q3"/>
<keyword evidence="2" id="KW-1185">Reference proteome</keyword>
<reference evidence="1" key="1">
    <citation type="thesis" date="2020" institute="ProQuest LLC" country="789 East Eisenhower Parkway, Ann Arbor, MI, USA">
        <title>Comparative Genomics and Chromosome Evolution.</title>
        <authorList>
            <person name="Mudd A.B."/>
        </authorList>
    </citation>
    <scope>NUCLEOTIDE SEQUENCE</scope>
    <source>
        <strain evidence="1">1538</strain>
        <tissue evidence="1">Blood</tissue>
    </source>
</reference>